<sequence>MGARLHARTVSHRQSNFLYIAGKLFPWKQRAIVLRRVGGHLVDPLVRGESHHVGQGRHEIGMNRSFVLVDGTNPNRRLDTLVHLAHIHTALIPVNDDFEHVRLLQLGICNSIVI</sequence>
<evidence type="ECO:0000313" key="2">
    <source>
        <dbReference type="Proteomes" id="UP000515908"/>
    </source>
</evidence>
<keyword evidence="2" id="KW-1185">Reference proteome</keyword>
<dbReference type="VEuPathDB" id="TriTrypDB:ADEAN_000400400"/>
<organism evidence="1 2">
    <name type="scientific">Angomonas deanei</name>
    <dbReference type="NCBI Taxonomy" id="59799"/>
    <lineage>
        <taxon>Eukaryota</taxon>
        <taxon>Discoba</taxon>
        <taxon>Euglenozoa</taxon>
        <taxon>Kinetoplastea</taxon>
        <taxon>Metakinetoplastina</taxon>
        <taxon>Trypanosomatida</taxon>
        <taxon>Trypanosomatidae</taxon>
        <taxon>Strigomonadinae</taxon>
        <taxon>Angomonas</taxon>
    </lineage>
</organism>
<proteinExistence type="predicted"/>
<name>A0A7G2CEE8_9TRYP</name>
<evidence type="ECO:0000313" key="1">
    <source>
        <dbReference type="EMBL" id="CAD2216542.1"/>
    </source>
</evidence>
<accession>A0A7G2CEE8</accession>
<dbReference type="EMBL" id="LR877151">
    <property type="protein sequence ID" value="CAD2216542.1"/>
    <property type="molecule type" value="Genomic_DNA"/>
</dbReference>
<protein>
    <submittedName>
        <fullName evidence="1">Uncharacterized protein</fullName>
    </submittedName>
</protein>
<reference evidence="1 2" key="1">
    <citation type="submission" date="2020-08" db="EMBL/GenBank/DDBJ databases">
        <authorList>
            <person name="Newling K."/>
            <person name="Davey J."/>
            <person name="Forrester S."/>
        </authorList>
    </citation>
    <scope>NUCLEOTIDE SEQUENCE [LARGE SCALE GENOMIC DNA]</scope>
    <source>
        <strain evidence="2">Crithidia deanei Carvalho (ATCC PRA-265)</strain>
    </source>
</reference>
<gene>
    <name evidence="1" type="ORF">ADEAN_000400400</name>
</gene>
<dbReference type="Proteomes" id="UP000515908">
    <property type="component" value="Chromosome 07"/>
</dbReference>
<dbReference type="AlphaFoldDB" id="A0A7G2CEE8"/>